<evidence type="ECO:0000256" key="2">
    <source>
        <dbReference type="SAM" id="SignalP"/>
    </source>
</evidence>
<evidence type="ECO:0000256" key="1">
    <source>
        <dbReference type="SAM" id="MobiDB-lite"/>
    </source>
</evidence>
<proteinExistence type="predicted"/>
<dbReference type="Proteomes" id="UP000215914">
    <property type="component" value="Unassembled WGS sequence"/>
</dbReference>
<feature type="signal peptide" evidence="2">
    <location>
        <begin position="1"/>
        <end position="22"/>
    </location>
</feature>
<dbReference type="EMBL" id="MNCJ02000327">
    <property type="protein sequence ID" value="KAF5779769.1"/>
    <property type="molecule type" value="Genomic_DNA"/>
</dbReference>
<keyword evidence="4" id="KW-1185">Reference proteome</keyword>
<feature type="region of interest" description="Disordered" evidence="1">
    <location>
        <begin position="21"/>
        <end position="51"/>
    </location>
</feature>
<evidence type="ECO:0000313" key="3">
    <source>
        <dbReference type="EMBL" id="KAF5779769.1"/>
    </source>
</evidence>
<accession>A0A9K3HK30</accession>
<keyword evidence="2" id="KW-0732">Signal</keyword>
<evidence type="ECO:0000313" key="4">
    <source>
        <dbReference type="Proteomes" id="UP000215914"/>
    </source>
</evidence>
<sequence>MIKRLFIIHFLPSLGLVNESESKNKKNQKIKNPTKQNQRISNPNKKRLKPTSKYINTIHINHKRMIETITTHY</sequence>
<name>A0A9K3HK30_HELAN</name>
<comment type="caution">
    <text evidence="3">The sequence shown here is derived from an EMBL/GenBank/DDBJ whole genome shotgun (WGS) entry which is preliminary data.</text>
</comment>
<protein>
    <recommendedName>
        <fullName evidence="5">Secreted protein</fullName>
    </recommendedName>
</protein>
<dbReference type="Gramene" id="mRNA:HanXRQr2_Chr12g0563391">
    <property type="protein sequence ID" value="CDS:HanXRQr2_Chr12g0563391.1"/>
    <property type="gene ID" value="HanXRQr2_Chr12g0563391"/>
</dbReference>
<reference evidence="3" key="1">
    <citation type="journal article" date="2017" name="Nature">
        <title>The sunflower genome provides insights into oil metabolism, flowering and Asterid evolution.</title>
        <authorList>
            <person name="Badouin H."/>
            <person name="Gouzy J."/>
            <person name="Grassa C.J."/>
            <person name="Murat F."/>
            <person name="Staton S.E."/>
            <person name="Cottret L."/>
            <person name="Lelandais-Briere C."/>
            <person name="Owens G.L."/>
            <person name="Carrere S."/>
            <person name="Mayjonade B."/>
            <person name="Legrand L."/>
            <person name="Gill N."/>
            <person name="Kane N.C."/>
            <person name="Bowers J.E."/>
            <person name="Hubner S."/>
            <person name="Bellec A."/>
            <person name="Berard A."/>
            <person name="Berges H."/>
            <person name="Blanchet N."/>
            <person name="Boniface M.C."/>
            <person name="Brunel D."/>
            <person name="Catrice O."/>
            <person name="Chaidir N."/>
            <person name="Claudel C."/>
            <person name="Donnadieu C."/>
            <person name="Faraut T."/>
            <person name="Fievet G."/>
            <person name="Helmstetter N."/>
            <person name="King M."/>
            <person name="Knapp S.J."/>
            <person name="Lai Z."/>
            <person name="Le Paslier M.C."/>
            <person name="Lippi Y."/>
            <person name="Lorenzon L."/>
            <person name="Mandel J.R."/>
            <person name="Marage G."/>
            <person name="Marchand G."/>
            <person name="Marquand E."/>
            <person name="Bret-Mestries E."/>
            <person name="Morien E."/>
            <person name="Nambeesan S."/>
            <person name="Nguyen T."/>
            <person name="Pegot-Espagnet P."/>
            <person name="Pouilly N."/>
            <person name="Raftis F."/>
            <person name="Sallet E."/>
            <person name="Schiex T."/>
            <person name="Thomas J."/>
            <person name="Vandecasteele C."/>
            <person name="Vares D."/>
            <person name="Vear F."/>
            <person name="Vautrin S."/>
            <person name="Crespi M."/>
            <person name="Mangin B."/>
            <person name="Burke J.M."/>
            <person name="Salse J."/>
            <person name="Munos S."/>
            <person name="Vincourt P."/>
            <person name="Rieseberg L.H."/>
            <person name="Langlade N.B."/>
        </authorList>
    </citation>
    <scope>NUCLEOTIDE SEQUENCE</scope>
    <source>
        <tissue evidence="3">Leaves</tissue>
    </source>
</reference>
<evidence type="ECO:0008006" key="5">
    <source>
        <dbReference type="Google" id="ProtNLM"/>
    </source>
</evidence>
<dbReference type="AlphaFoldDB" id="A0A9K3HK30"/>
<gene>
    <name evidence="3" type="ORF">HanXRQr2_Chr12g0563391</name>
</gene>
<feature type="chain" id="PRO_5039934409" description="Secreted protein" evidence="2">
    <location>
        <begin position="23"/>
        <end position="73"/>
    </location>
</feature>
<organism evidence="3 4">
    <name type="scientific">Helianthus annuus</name>
    <name type="common">Common sunflower</name>
    <dbReference type="NCBI Taxonomy" id="4232"/>
    <lineage>
        <taxon>Eukaryota</taxon>
        <taxon>Viridiplantae</taxon>
        <taxon>Streptophyta</taxon>
        <taxon>Embryophyta</taxon>
        <taxon>Tracheophyta</taxon>
        <taxon>Spermatophyta</taxon>
        <taxon>Magnoliopsida</taxon>
        <taxon>eudicotyledons</taxon>
        <taxon>Gunneridae</taxon>
        <taxon>Pentapetalae</taxon>
        <taxon>asterids</taxon>
        <taxon>campanulids</taxon>
        <taxon>Asterales</taxon>
        <taxon>Asteraceae</taxon>
        <taxon>Asteroideae</taxon>
        <taxon>Heliantheae alliance</taxon>
        <taxon>Heliantheae</taxon>
        <taxon>Helianthus</taxon>
    </lineage>
</organism>
<reference evidence="3" key="2">
    <citation type="submission" date="2020-06" db="EMBL/GenBank/DDBJ databases">
        <title>Helianthus annuus Genome sequencing and assembly Release 2.</title>
        <authorList>
            <person name="Gouzy J."/>
            <person name="Langlade N."/>
            <person name="Munos S."/>
        </authorList>
    </citation>
    <scope>NUCLEOTIDE SEQUENCE</scope>
    <source>
        <tissue evidence="3">Leaves</tissue>
    </source>
</reference>